<keyword evidence="2" id="KW-0812">Transmembrane</keyword>
<keyword evidence="2" id="KW-1133">Transmembrane helix</keyword>
<dbReference type="EMBL" id="JASCXX010000046">
    <property type="protein sequence ID" value="MDI6451671.1"/>
    <property type="molecule type" value="Genomic_DNA"/>
</dbReference>
<feature type="coiled-coil region" evidence="1">
    <location>
        <begin position="48"/>
        <end position="82"/>
    </location>
</feature>
<dbReference type="AlphaFoldDB" id="A0AAW6U108"/>
<protein>
    <submittedName>
        <fullName evidence="3">Uncharacterized protein</fullName>
    </submittedName>
</protein>
<proteinExistence type="predicted"/>
<keyword evidence="1" id="KW-0175">Coiled coil</keyword>
<evidence type="ECO:0000313" key="4">
    <source>
        <dbReference type="Proteomes" id="UP001431776"/>
    </source>
</evidence>
<keyword evidence="4" id="KW-1185">Reference proteome</keyword>
<accession>A0AAW6U108</accession>
<dbReference type="Proteomes" id="UP001431776">
    <property type="component" value="Unassembled WGS sequence"/>
</dbReference>
<organism evidence="3 4">
    <name type="scientific">Anaerobaca lacustris</name>
    <dbReference type="NCBI Taxonomy" id="3044600"/>
    <lineage>
        <taxon>Bacteria</taxon>
        <taxon>Pseudomonadati</taxon>
        <taxon>Planctomycetota</taxon>
        <taxon>Phycisphaerae</taxon>
        <taxon>Sedimentisphaerales</taxon>
        <taxon>Anaerobacaceae</taxon>
        <taxon>Anaerobaca</taxon>
    </lineage>
</organism>
<dbReference type="RefSeq" id="WP_349247079.1">
    <property type="nucleotide sequence ID" value="NZ_JASCXX010000046.1"/>
</dbReference>
<evidence type="ECO:0000313" key="3">
    <source>
        <dbReference type="EMBL" id="MDI6451671.1"/>
    </source>
</evidence>
<sequence length="206" mass="22755">MAGHELQGCLSLQGIPNFYKVMFFISLVLLILMPSAILNSSFWLESREILLDGRLAGLEAEIESLEQQIAGDKDHLAGLDAEVLDIARAEQVFSSGSEQGNLWGPDTRWSEMGRARVEEIWRRHGAAQKGLAEAQESVRQKRAELVLVQAGKSHMAHLRAVVSNHRVALYGVILVGAFATVLFALLWGALIQTRVNAILSSWARKQ</sequence>
<evidence type="ECO:0000256" key="2">
    <source>
        <dbReference type="SAM" id="Phobius"/>
    </source>
</evidence>
<feature type="transmembrane region" description="Helical" evidence="2">
    <location>
        <begin position="21"/>
        <end position="44"/>
    </location>
</feature>
<comment type="caution">
    <text evidence="3">The sequence shown here is derived from an EMBL/GenBank/DDBJ whole genome shotgun (WGS) entry which is preliminary data.</text>
</comment>
<evidence type="ECO:0000256" key="1">
    <source>
        <dbReference type="SAM" id="Coils"/>
    </source>
</evidence>
<name>A0AAW6U108_9BACT</name>
<keyword evidence="2" id="KW-0472">Membrane</keyword>
<reference evidence="3" key="1">
    <citation type="submission" date="2023-05" db="EMBL/GenBank/DDBJ databases">
        <title>Anaerotaeda fermentans gen. nov., sp. nov., a novel anaerobic planctomycete of the new family within the order Sedimentisphaerales isolated from Taman Peninsula, Russia.</title>
        <authorList>
            <person name="Khomyakova M.A."/>
            <person name="Merkel A.Y."/>
            <person name="Slobodkin A.I."/>
        </authorList>
    </citation>
    <scope>NUCLEOTIDE SEQUENCE</scope>
    <source>
        <strain evidence="3">M17dextr</strain>
    </source>
</reference>
<gene>
    <name evidence="3" type="ORF">QJ522_21600</name>
</gene>
<feature type="transmembrane region" description="Helical" evidence="2">
    <location>
        <begin position="167"/>
        <end position="190"/>
    </location>
</feature>